<proteinExistence type="predicted"/>
<sequence>MKYTTPTRHSLLASVVVVLVVNVGRMTHLDRIKNVEVFVSPTIELFESHKAIRIGNEMSSPMVPRAIPPVIIAYILLVESESSGKEM</sequence>
<comment type="caution">
    <text evidence="1">The sequence shown here is derived from an EMBL/GenBank/DDBJ whole genome shotgun (WGS) entry which is preliminary data.</text>
</comment>
<gene>
    <name evidence="1" type="ORF">J1N35_010823</name>
</gene>
<evidence type="ECO:0000313" key="2">
    <source>
        <dbReference type="Proteomes" id="UP000828251"/>
    </source>
</evidence>
<keyword evidence="2" id="KW-1185">Reference proteome</keyword>
<accession>A0A9D4ACU4</accession>
<protein>
    <submittedName>
        <fullName evidence="1">Uncharacterized protein</fullName>
    </submittedName>
</protein>
<organism evidence="1 2">
    <name type="scientific">Gossypium stocksii</name>
    <dbReference type="NCBI Taxonomy" id="47602"/>
    <lineage>
        <taxon>Eukaryota</taxon>
        <taxon>Viridiplantae</taxon>
        <taxon>Streptophyta</taxon>
        <taxon>Embryophyta</taxon>
        <taxon>Tracheophyta</taxon>
        <taxon>Spermatophyta</taxon>
        <taxon>Magnoliopsida</taxon>
        <taxon>eudicotyledons</taxon>
        <taxon>Gunneridae</taxon>
        <taxon>Pentapetalae</taxon>
        <taxon>rosids</taxon>
        <taxon>malvids</taxon>
        <taxon>Malvales</taxon>
        <taxon>Malvaceae</taxon>
        <taxon>Malvoideae</taxon>
        <taxon>Gossypium</taxon>
    </lineage>
</organism>
<evidence type="ECO:0000313" key="1">
    <source>
        <dbReference type="EMBL" id="KAH1107055.1"/>
    </source>
</evidence>
<reference evidence="1 2" key="1">
    <citation type="journal article" date="2021" name="Plant Biotechnol. J.">
        <title>Multi-omics assisted identification of the key and species-specific regulatory components of drought-tolerant mechanisms in Gossypium stocksii.</title>
        <authorList>
            <person name="Yu D."/>
            <person name="Ke L."/>
            <person name="Zhang D."/>
            <person name="Wu Y."/>
            <person name="Sun Y."/>
            <person name="Mei J."/>
            <person name="Sun J."/>
            <person name="Sun Y."/>
        </authorList>
    </citation>
    <scope>NUCLEOTIDE SEQUENCE [LARGE SCALE GENOMIC DNA]</scope>
    <source>
        <strain evidence="2">cv. E1</strain>
        <tissue evidence="1">Leaf</tissue>
    </source>
</reference>
<dbReference type="AlphaFoldDB" id="A0A9D4ACU4"/>
<name>A0A9D4ACU4_9ROSI</name>
<dbReference type="EMBL" id="JAIQCV010000004">
    <property type="protein sequence ID" value="KAH1107055.1"/>
    <property type="molecule type" value="Genomic_DNA"/>
</dbReference>
<dbReference type="Proteomes" id="UP000828251">
    <property type="component" value="Unassembled WGS sequence"/>
</dbReference>